<keyword evidence="3" id="KW-1185">Reference proteome</keyword>
<feature type="region of interest" description="Disordered" evidence="1">
    <location>
        <begin position="406"/>
        <end position="443"/>
    </location>
</feature>
<feature type="compositionally biased region" description="Basic residues" evidence="1">
    <location>
        <begin position="252"/>
        <end position="263"/>
    </location>
</feature>
<evidence type="ECO:0000256" key="1">
    <source>
        <dbReference type="SAM" id="MobiDB-lite"/>
    </source>
</evidence>
<gene>
    <name evidence="2" type="ORF">URODEC1_LOCUS103041</name>
</gene>
<proteinExistence type="predicted"/>
<organism evidence="2 3">
    <name type="scientific">Urochloa decumbens</name>
    <dbReference type="NCBI Taxonomy" id="240449"/>
    <lineage>
        <taxon>Eukaryota</taxon>
        <taxon>Viridiplantae</taxon>
        <taxon>Streptophyta</taxon>
        <taxon>Embryophyta</taxon>
        <taxon>Tracheophyta</taxon>
        <taxon>Spermatophyta</taxon>
        <taxon>Magnoliopsida</taxon>
        <taxon>Liliopsida</taxon>
        <taxon>Poales</taxon>
        <taxon>Poaceae</taxon>
        <taxon>PACMAD clade</taxon>
        <taxon>Panicoideae</taxon>
        <taxon>Panicodae</taxon>
        <taxon>Paniceae</taxon>
        <taxon>Melinidinae</taxon>
        <taxon>Urochloa</taxon>
    </lineage>
</organism>
<dbReference type="AlphaFoldDB" id="A0ABC9F9U4"/>
<dbReference type="InterPro" id="IPR053253">
    <property type="entry name" value="Sex_diff_modulator"/>
</dbReference>
<protein>
    <submittedName>
        <fullName evidence="2">Uncharacterized protein</fullName>
    </submittedName>
</protein>
<evidence type="ECO:0000313" key="3">
    <source>
        <dbReference type="Proteomes" id="UP001497457"/>
    </source>
</evidence>
<dbReference type="PANTHER" id="PTHR33087">
    <property type="entry name" value="OS07G0539200 PROTEIN"/>
    <property type="match status" value="1"/>
</dbReference>
<reference evidence="2" key="1">
    <citation type="submission" date="2024-10" db="EMBL/GenBank/DDBJ databases">
        <authorList>
            <person name="Ryan C."/>
        </authorList>
    </citation>
    <scope>NUCLEOTIDE SEQUENCE [LARGE SCALE GENOMIC DNA]</scope>
</reference>
<evidence type="ECO:0000313" key="2">
    <source>
        <dbReference type="EMBL" id="CAL5070849.1"/>
    </source>
</evidence>
<feature type="compositionally biased region" description="Basic and acidic residues" evidence="1">
    <location>
        <begin position="414"/>
        <end position="427"/>
    </location>
</feature>
<dbReference type="Proteomes" id="UP001497457">
    <property type="component" value="Chromosome 5rd"/>
</dbReference>
<accession>A0ABC9F9U4</accession>
<sequence>MPSPPPSPRPLGHPSRRPAREICVVPRTPEIDSTEARLSSCALVATIGGTRPVVHIAQVGRLLEEFHAMLPGDYKVHRFEPEDFIVEFTSPTMADRVLHAYLPPEAPFQLIWKQWRRQFMASWAPLRFKVLVELRGIPGHARNVHTAQIALGMACSGLVQAPDELAGDNLRFLHVAAWCVHPDLIPAEKLMFIPEPQDTSGGGNLFLRPEEIIHSKHDGLWYRVEIRILEVQDWADESSSSSSEDEDYPGFRQRHRRQPWPRSHHPDQSAQGHGGLALGPGWGPVFAPAMAGGNAGMADGGAIDTRTWSLDAPLLFGRLQLARRGRPTSAPDRQAGEPVGEQPLAAEELVGATDTAGGQSVGCVVELTVPPPDPPRPKDPLLDFPSEVGQPREIVSDPMLEEADHCTGTVSRPSRQELQDKPARWDTGDTLPFDAQQTTNGGEPDPVLIEVGSPGPSSVGPPFIFGPQHADALVAGSPSRVTQSGSFPTPVENHEVPLLELETVCFTDAPMVELPSSPDGHAYVTTTRGSSLNLPLHIPEEACTPVKANVAMFASNVCRPRSPAVLRETPPRRRARTPAFGSPLQLRRSERLAKKSRHRATKPALQAQNVLMKKLGISSANGPPDAAAFQKYVEVFHETVTASQCEAMDAILPTEGPSFVQTWSEVEP</sequence>
<dbReference type="EMBL" id="OZ075115">
    <property type="protein sequence ID" value="CAL5070849.1"/>
    <property type="molecule type" value="Genomic_DNA"/>
</dbReference>
<name>A0ABC9F9U4_9POAL</name>
<feature type="region of interest" description="Disordered" evidence="1">
    <location>
        <begin position="235"/>
        <end position="280"/>
    </location>
</feature>
<dbReference type="PANTHER" id="PTHR33087:SF38">
    <property type="entry name" value="OS10G0201600 PROTEIN"/>
    <property type="match status" value="1"/>
</dbReference>